<name>A0AAD9NHT0_9ANNE</name>
<gene>
    <name evidence="2" type="ORF">LSH36_14g05032</name>
</gene>
<sequence length="142" mass="16360">MIYYAEFWQYPDWVLVVHRNDDGGWLRRHDPEDGCRLADWIAVRVMRDADNGITDPGNSQQLSDVLRIRQDGRQVRDAETDNLDTGPPTAVRPMGDSLEKHPTTTGVSWIQTRNLEVCRPMLYPILILENPKLSNDELEMAK</sequence>
<dbReference type="Proteomes" id="UP001208570">
    <property type="component" value="Unassembled WGS sequence"/>
</dbReference>
<protein>
    <submittedName>
        <fullName evidence="2">Uncharacterized protein</fullName>
    </submittedName>
</protein>
<feature type="region of interest" description="Disordered" evidence="1">
    <location>
        <begin position="73"/>
        <end position="105"/>
    </location>
</feature>
<organism evidence="2 3">
    <name type="scientific">Paralvinella palmiformis</name>
    <dbReference type="NCBI Taxonomy" id="53620"/>
    <lineage>
        <taxon>Eukaryota</taxon>
        <taxon>Metazoa</taxon>
        <taxon>Spiralia</taxon>
        <taxon>Lophotrochozoa</taxon>
        <taxon>Annelida</taxon>
        <taxon>Polychaeta</taxon>
        <taxon>Sedentaria</taxon>
        <taxon>Canalipalpata</taxon>
        <taxon>Terebellida</taxon>
        <taxon>Terebelliformia</taxon>
        <taxon>Alvinellidae</taxon>
        <taxon>Paralvinella</taxon>
    </lineage>
</organism>
<reference evidence="2" key="1">
    <citation type="journal article" date="2023" name="Mol. Biol. Evol.">
        <title>Third-Generation Sequencing Reveals the Adaptive Role of the Epigenome in Three Deep-Sea Polychaetes.</title>
        <authorList>
            <person name="Perez M."/>
            <person name="Aroh O."/>
            <person name="Sun Y."/>
            <person name="Lan Y."/>
            <person name="Juniper S.K."/>
            <person name="Young C.R."/>
            <person name="Angers B."/>
            <person name="Qian P.Y."/>
        </authorList>
    </citation>
    <scope>NUCLEOTIDE SEQUENCE</scope>
    <source>
        <strain evidence="2">P08H-3</strain>
    </source>
</reference>
<evidence type="ECO:0000313" key="3">
    <source>
        <dbReference type="Proteomes" id="UP001208570"/>
    </source>
</evidence>
<evidence type="ECO:0000313" key="2">
    <source>
        <dbReference type="EMBL" id="KAK2168776.1"/>
    </source>
</evidence>
<evidence type="ECO:0000256" key="1">
    <source>
        <dbReference type="SAM" id="MobiDB-lite"/>
    </source>
</evidence>
<accession>A0AAD9NHT0</accession>
<dbReference type="AlphaFoldDB" id="A0AAD9NHT0"/>
<proteinExistence type="predicted"/>
<dbReference type="EMBL" id="JAODUP010000014">
    <property type="protein sequence ID" value="KAK2168776.1"/>
    <property type="molecule type" value="Genomic_DNA"/>
</dbReference>
<keyword evidence="3" id="KW-1185">Reference proteome</keyword>
<comment type="caution">
    <text evidence="2">The sequence shown here is derived from an EMBL/GenBank/DDBJ whole genome shotgun (WGS) entry which is preliminary data.</text>
</comment>